<comment type="caution">
    <text evidence="2">The sequence shown here is derived from an EMBL/GenBank/DDBJ whole genome shotgun (WGS) entry which is preliminary data.</text>
</comment>
<organism evidence="2 3">
    <name type="scientific">Gordonia alkaliphila</name>
    <dbReference type="NCBI Taxonomy" id="1053547"/>
    <lineage>
        <taxon>Bacteria</taxon>
        <taxon>Bacillati</taxon>
        <taxon>Actinomycetota</taxon>
        <taxon>Actinomycetes</taxon>
        <taxon>Mycobacteriales</taxon>
        <taxon>Gordoniaceae</taxon>
        <taxon>Gordonia</taxon>
    </lineage>
</organism>
<sequence length="166" mass="18305">MSLKNILSESDYQLVLATEDDRLEDLSEEKLLKLHRRTRRARNKHVGQYRRTGAKKVAKKGARGQGKKANVKRARRAEVFEEALSRVSRQLAVVAHETAEALKAERLAAAQGGSTGPSKGKGKGKGKVGSKGKARVDATRANPGRMKYEASTKSTGKRRQAKRDNR</sequence>
<evidence type="ECO:0000256" key="1">
    <source>
        <dbReference type="SAM" id="MobiDB-lite"/>
    </source>
</evidence>
<dbReference type="EMBL" id="BAABIE010000010">
    <property type="protein sequence ID" value="GAA4751836.1"/>
    <property type="molecule type" value="Genomic_DNA"/>
</dbReference>
<gene>
    <name evidence="2" type="ORF">GCM10023217_23330</name>
</gene>
<keyword evidence="3" id="KW-1185">Reference proteome</keyword>
<proteinExistence type="predicted"/>
<dbReference type="RefSeq" id="WP_345313621.1">
    <property type="nucleotide sequence ID" value="NZ_BAABIE010000010.1"/>
</dbReference>
<feature type="compositionally biased region" description="Basic residues" evidence="1">
    <location>
        <begin position="155"/>
        <end position="166"/>
    </location>
</feature>
<accession>A0ABP8ZBG8</accession>
<feature type="region of interest" description="Disordered" evidence="1">
    <location>
        <begin position="37"/>
        <end position="74"/>
    </location>
</feature>
<feature type="region of interest" description="Disordered" evidence="1">
    <location>
        <begin position="106"/>
        <end position="166"/>
    </location>
</feature>
<feature type="compositionally biased region" description="Basic residues" evidence="1">
    <location>
        <begin position="120"/>
        <end position="133"/>
    </location>
</feature>
<dbReference type="Proteomes" id="UP001500822">
    <property type="component" value="Unassembled WGS sequence"/>
</dbReference>
<protein>
    <submittedName>
        <fullName evidence="2">Uncharacterized protein</fullName>
    </submittedName>
</protein>
<feature type="compositionally biased region" description="Low complexity" evidence="1">
    <location>
        <begin position="107"/>
        <end position="118"/>
    </location>
</feature>
<evidence type="ECO:0000313" key="3">
    <source>
        <dbReference type="Proteomes" id="UP001500822"/>
    </source>
</evidence>
<name>A0ABP8ZBG8_9ACTN</name>
<evidence type="ECO:0000313" key="2">
    <source>
        <dbReference type="EMBL" id="GAA4751836.1"/>
    </source>
</evidence>
<reference evidence="3" key="1">
    <citation type="journal article" date="2019" name="Int. J. Syst. Evol. Microbiol.">
        <title>The Global Catalogue of Microorganisms (GCM) 10K type strain sequencing project: providing services to taxonomists for standard genome sequencing and annotation.</title>
        <authorList>
            <consortium name="The Broad Institute Genomics Platform"/>
            <consortium name="The Broad Institute Genome Sequencing Center for Infectious Disease"/>
            <person name="Wu L."/>
            <person name="Ma J."/>
        </authorList>
    </citation>
    <scope>NUCLEOTIDE SEQUENCE [LARGE SCALE GENOMIC DNA]</scope>
    <source>
        <strain evidence="3">JCM 18077</strain>
    </source>
</reference>